<keyword evidence="1" id="KW-1133">Transmembrane helix</keyword>
<accession>A0A7D5D8B6</accession>
<evidence type="ECO:0000313" key="3">
    <source>
        <dbReference type="Proteomes" id="UP000509568"/>
    </source>
</evidence>
<proteinExistence type="predicted"/>
<dbReference type="RefSeq" id="WP_158153331.1">
    <property type="nucleotide sequence ID" value="NZ_CP056030.1"/>
</dbReference>
<evidence type="ECO:0000256" key="1">
    <source>
        <dbReference type="SAM" id="Phobius"/>
    </source>
</evidence>
<dbReference type="AlphaFoldDB" id="A0A7D5D8B6"/>
<feature type="transmembrane region" description="Helical" evidence="1">
    <location>
        <begin position="52"/>
        <end position="69"/>
    </location>
</feature>
<gene>
    <name evidence="2" type="ORF">HWQ56_17210</name>
</gene>
<name>A0A7D5D8B6_9PSED</name>
<dbReference type="Pfam" id="PF06961">
    <property type="entry name" value="DUF1294"/>
    <property type="match status" value="1"/>
</dbReference>
<organism evidence="2 3">
    <name type="scientific">Pseudomonas eucalypticola</name>
    <dbReference type="NCBI Taxonomy" id="2599595"/>
    <lineage>
        <taxon>Bacteria</taxon>
        <taxon>Pseudomonadati</taxon>
        <taxon>Pseudomonadota</taxon>
        <taxon>Gammaproteobacteria</taxon>
        <taxon>Pseudomonadales</taxon>
        <taxon>Pseudomonadaceae</taxon>
        <taxon>Pseudomonas</taxon>
    </lineage>
</organism>
<keyword evidence="3" id="KW-1185">Reference proteome</keyword>
<dbReference type="Proteomes" id="UP000509568">
    <property type="component" value="Chromosome"/>
</dbReference>
<dbReference type="InterPro" id="IPR010718">
    <property type="entry name" value="DUF1294"/>
</dbReference>
<feature type="transmembrane region" description="Helical" evidence="1">
    <location>
        <begin position="113"/>
        <end position="133"/>
    </location>
</feature>
<feature type="transmembrane region" description="Helical" evidence="1">
    <location>
        <begin position="27"/>
        <end position="46"/>
    </location>
</feature>
<dbReference type="EMBL" id="CP056030">
    <property type="protein sequence ID" value="QKZ05440.1"/>
    <property type="molecule type" value="Genomic_DNA"/>
</dbReference>
<keyword evidence="1" id="KW-0812">Transmembrane</keyword>
<protein>
    <submittedName>
        <fullName evidence="2">DUF1294 domain-containing protein</fullName>
    </submittedName>
</protein>
<evidence type="ECO:0000313" key="2">
    <source>
        <dbReference type="EMBL" id="QKZ05440.1"/>
    </source>
</evidence>
<reference evidence="2 3" key="1">
    <citation type="submission" date="2020-06" db="EMBL/GenBank/DDBJ databases">
        <title>Pseudomonas eucalypticola sp. nov., an endophyte of Eucalyptus dunnii leaves with biocontrol ability of eucalyptus leaf blight.</title>
        <authorList>
            <person name="Liu Y."/>
            <person name="Song Z."/>
            <person name="Zeng H."/>
            <person name="Lu M."/>
            <person name="Wang X."/>
            <person name="Lian X."/>
            <person name="Zhang Q."/>
        </authorList>
    </citation>
    <scope>NUCLEOTIDE SEQUENCE [LARGE SCALE GENOMIC DNA]</scope>
    <source>
        <strain evidence="2 3">NP-1</strain>
    </source>
</reference>
<dbReference type="KEGG" id="pez:HWQ56_17210"/>
<sequence length="139" mass="15541">MSSRSAGAARASAGQRGPGVRYLKLKLAVWVLLCALPMAGVVLQFMRGGRPVVLLVYVLLSLIAAGLYWRDKHQARTEGRRTPEKVLHLVELLGGWPGALVAQQLFRHKTRKVSYQVVFWLIVLVHQAAWAYLFSRHAL</sequence>
<keyword evidence="1" id="KW-0472">Membrane</keyword>